<comment type="similarity">
    <text evidence="2">Belongs to the MOZART1 family.</text>
</comment>
<evidence type="ECO:0000313" key="6">
    <source>
        <dbReference type="EMBL" id="KAF3325806.1"/>
    </source>
</evidence>
<evidence type="ECO:0000256" key="4">
    <source>
        <dbReference type="ARBA" id="ARBA00023212"/>
    </source>
</evidence>
<dbReference type="GO" id="GO:0033566">
    <property type="term" value="P:gamma-tubulin complex localization"/>
    <property type="evidence" value="ECO:0007669"/>
    <property type="project" value="InterPro"/>
</dbReference>
<feature type="compositionally biased region" description="Low complexity" evidence="5">
    <location>
        <begin position="51"/>
        <end position="62"/>
    </location>
</feature>
<gene>
    <name evidence="6" type="ORF">FCM35_KLT08886</name>
</gene>
<dbReference type="InterPro" id="IPR022214">
    <property type="entry name" value="MZT1"/>
</dbReference>
<protein>
    <submittedName>
        <fullName evidence="6">Mitotic-spindle organizing protein 1A-like protein</fullName>
    </submittedName>
</protein>
<dbReference type="GO" id="GO:0090307">
    <property type="term" value="P:mitotic spindle assembly"/>
    <property type="evidence" value="ECO:0007669"/>
    <property type="project" value="TreeGrafter"/>
</dbReference>
<name>A0A833QVR5_9POAL</name>
<feature type="compositionally biased region" description="Polar residues" evidence="5">
    <location>
        <begin position="69"/>
        <end position="90"/>
    </location>
</feature>
<keyword evidence="7" id="KW-1185">Reference proteome</keyword>
<evidence type="ECO:0000256" key="2">
    <source>
        <dbReference type="ARBA" id="ARBA00011015"/>
    </source>
</evidence>
<keyword evidence="4" id="KW-0206">Cytoskeleton</keyword>
<dbReference type="GO" id="GO:0000931">
    <property type="term" value="C:gamma-tubulin ring complex"/>
    <property type="evidence" value="ECO:0007669"/>
    <property type="project" value="InterPro"/>
</dbReference>
<dbReference type="Proteomes" id="UP000623129">
    <property type="component" value="Unassembled WGS sequence"/>
</dbReference>
<proteinExistence type="inferred from homology"/>
<dbReference type="AlphaFoldDB" id="A0A833QVR5"/>
<comment type="subcellular location">
    <subcellularLocation>
        <location evidence="1">Cytoplasm</location>
        <location evidence="1">Cytoskeleton</location>
        <location evidence="1">Microtubule organizing center</location>
    </subcellularLocation>
</comment>
<keyword evidence="3" id="KW-0963">Cytoplasm</keyword>
<organism evidence="6 7">
    <name type="scientific">Carex littledalei</name>
    <dbReference type="NCBI Taxonomy" id="544730"/>
    <lineage>
        <taxon>Eukaryota</taxon>
        <taxon>Viridiplantae</taxon>
        <taxon>Streptophyta</taxon>
        <taxon>Embryophyta</taxon>
        <taxon>Tracheophyta</taxon>
        <taxon>Spermatophyta</taxon>
        <taxon>Magnoliopsida</taxon>
        <taxon>Liliopsida</taxon>
        <taxon>Poales</taxon>
        <taxon>Cyperaceae</taxon>
        <taxon>Cyperoideae</taxon>
        <taxon>Cariceae</taxon>
        <taxon>Carex</taxon>
        <taxon>Carex subgen. Euthyceras</taxon>
    </lineage>
</organism>
<dbReference type="EMBL" id="SWLB01000019">
    <property type="protein sequence ID" value="KAF3325806.1"/>
    <property type="molecule type" value="Genomic_DNA"/>
</dbReference>
<accession>A0A833QVR5</accession>
<dbReference type="PANTHER" id="PTHR28520">
    <property type="entry name" value="MITOTIC-SPINDLE ORGANIZING PROTEIN 1"/>
    <property type="match status" value="1"/>
</dbReference>
<dbReference type="PANTHER" id="PTHR28520:SF2">
    <property type="entry name" value="MITOTIC-SPINDLE ORGANIZING PROTEIN 1"/>
    <property type="match status" value="1"/>
</dbReference>
<dbReference type="GO" id="GO:0005819">
    <property type="term" value="C:spindle"/>
    <property type="evidence" value="ECO:0007669"/>
    <property type="project" value="TreeGrafter"/>
</dbReference>
<comment type="caution">
    <text evidence="6">The sequence shown here is derived from an EMBL/GenBank/DDBJ whole genome shotgun (WGS) entry which is preliminary data.</text>
</comment>
<evidence type="ECO:0000256" key="5">
    <source>
        <dbReference type="SAM" id="MobiDB-lite"/>
    </source>
</evidence>
<evidence type="ECO:0000256" key="3">
    <source>
        <dbReference type="ARBA" id="ARBA00022490"/>
    </source>
</evidence>
<sequence>MDSAKESLDLAYQVSQILGTGLDRHTLSLLIALCDRGVNPEALSALVRELSSSAPSDPPTTAGGKIGNLSGNGSVPFAPSSTTSFRSNLR</sequence>
<dbReference type="Pfam" id="PF12554">
    <property type="entry name" value="MOZART1"/>
    <property type="match status" value="1"/>
</dbReference>
<evidence type="ECO:0000313" key="7">
    <source>
        <dbReference type="Proteomes" id="UP000623129"/>
    </source>
</evidence>
<dbReference type="GO" id="GO:0051415">
    <property type="term" value="P:microtubule nucleation by interphase microtubule organizing center"/>
    <property type="evidence" value="ECO:0007669"/>
    <property type="project" value="TreeGrafter"/>
</dbReference>
<evidence type="ECO:0000256" key="1">
    <source>
        <dbReference type="ARBA" id="ARBA00004267"/>
    </source>
</evidence>
<dbReference type="OrthoDB" id="48571at2759"/>
<feature type="region of interest" description="Disordered" evidence="5">
    <location>
        <begin position="50"/>
        <end position="90"/>
    </location>
</feature>
<reference evidence="6" key="1">
    <citation type="submission" date="2020-01" db="EMBL/GenBank/DDBJ databases">
        <title>Genome sequence of Kobresia littledalei, the first chromosome-level genome in the family Cyperaceae.</title>
        <authorList>
            <person name="Qu G."/>
        </authorList>
    </citation>
    <scope>NUCLEOTIDE SEQUENCE</scope>
    <source>
        <strain evidence="6">C.B.Clarke</strain>
        <tissue evidence="6">Leaf</tissue>
    </source>
</reference>
<dbReference type="GO" id="GO:0031021">
    <property type="term" value="C:interphase microtubule organizing center"/>
    <property type="evidence" value="ECO:0007669"/>
    <property type="project" value="TreeGrafter"/>
</dbReference>